<dbReference type="InterPro" id="IPR006026">
    <property type="entry name" value="Peptidase_Metallo"/>
</dbReference>
<keyword evidence="5 7" id="KW-0482">Metalloprotease</keyword>
<evidence type="ECO:0000256" key="6">
    <source>
        <dbReference type="PROSITE-ProRule" id="PRU01211"/>
    </source>
</evidence>
<keyword evidence="4 7" id="KW-0862">Zinc</keyword>
<evidence type="ECO:0000256" key="5">
    <source>
        <dbReference type="ARBA" id="ARBA00023049"/>
    </source>
</evidence>
<dbReference type="SMART" id="SM00235">
    <property type="entry name" value="ZnMc"/>
    <property type="match status" value="1"/>
</dbReference>
<organism evidence="10 11">
    <name type="scientific">Cloeon dipterum</name>
    <dbReference type="NCBI Taxonomy" id="197152"/>
    <lineage>
        <taxon>Eukaryota</taxon>
        <taxon>Metazoa</taxon>
        <taxon>Ecdysozoa</taxon>
        <taxon>Arthropoda</taxon>
        <taxon>Hexapoda</taxon>
        <taxon>Insecta</taxon>
        <taxon>Pterygota</taxon>
        <taxon>Palaeoptera</taxon>
        <taxon>Ephemeroptera</taxon>
        <taxon>Pisciforma</taxon>
        <taxon>Baetidae</taxon>
        <taxon>Cloeon</taxon>
    </lineage>
</organism>
<keyword evidence="8" id="KW-0812">Transmembrane</keyword>
<dbReference type="Gene3D" id="3.40.390.10">
    <property type="entry name" value="Collagenase (Catalytic Domain)"/>
    <property type="match status" value="1"/>
</dbReference>
<evidence type="ECO:0000256" key="2">
    <source>
        <dbReference type="ARBA" id="ARBA00022723"/>
    </source>
</evidence>
<dbReference type="PANTHER" id="PTHR10127:SF780">
    <property type="entry name" value="METALLOENDOPEPTIDASE"/>
    <property type="match status" value="1"/>
</dbReference>
<evidence type="ECO:0000256" key="4">
    <source>
        <dbReference type="ARBA" id="ARBA00022833"/>
    </source>
</evidence>
<keyword evidence="11" id="KW-1185">Reference proteome</keyword>
<feature type="transmembrane region" description="Helical" evidence="8">
    <location>
        <begin position="116"/>
        <end position="139"/>
    </location>
</feature>
<comment type="caution">
    <text evidence="10">The sequence shown here is derived from an EMBL/GenBank/DDBJ whole genome shotgun (WGS) entry which is preliminary data.</text>
</comment>
<dbReference type="InterPro" id="IPR024079">
    <property type="entry name" value="MetalloPept_cat_dom_sf"/>
</dbReference>
<dbReference type="AlphaFoldDB" id="A0A8S1DPY0"/>
<reference evidence="10 11" key="1">
    <citation type="submission" date="2020-04" db="EMBL/GenBank/DDBJ databases">
        <authorList>
            <person name="Alioto T."/>
            <person name="Alioto T."/>
            <person name="Gomez Garrido J."/>
        </authorList>
    </citation>
    <scope>NUCLEOTIDE SEQUENCE [LARGE SCALE GENOMIC DNA]</scope>
</reference>
<protein>
    <recommendedName>
        <fullName evidence="7">Metalloendopeptidase</fullName>
        <ecNumber evidence="7">3.4.24.-</ecNumber>
    </recommendedName>
</protein>
<dbReference type="OrthoDB" id="291007at2759"/>
<name>A0A8S1DPY0_9INSE</name>
<gene>
    <name evidence="10" type="ORF">CLODIP_2_CD04536</name>
</gene>
<evidence type="ECO:0000256" key="3">
    <source>
        <dbReference type="ARBA" id="ARBA00022801"/>
    </source>
</evidence>
<evidence type="ECO:0000256" key="7">
    <source>
        <dbReference type="RuleBase" id="RU361183"/>
    </source>
</evidence>
<dbReference type="EMBL" id="CADEPI010000338">
    <property type="protein sequence ID" value="CAB3384135.1"/>
    <property type="molecule type" value="Genomic_DNA"/>
</dbReference>
<keyword evidence="2 7" id="KW-0479">Metal-binding</keyword>
<dbReference type="Proteomes" id="UP000494165">
    <property type="component" value="Unassembled WGS sequence"/>
</dbReference>
<evidence type="ECO:0000259" key="9">
    <source>
        <dbReference type="PROSITE" id="PS51864"/>
    </source>
</evidence>
<dbReference type="Pfam" id="PF01400">
    <property type="entry name" value="Astacin"/>
    <property type="match status" value="1"/>
</dbReference>
<comment type="caution">
    <text evidence="6">Lacks conserved residue(s) required for the propagation of feature annotation.</text>
</comment>
<evidence type="ECO:0000256" key="1">
    <source>
        <dbReference type="ARBA" id="ARBA00022670"/>
    </source>
</evidence>
<dbReference type="CDD" id="cd04280">
    <property type="entry name" value="ZnMc_astacin_like"/>
    <property type="match status" value="1"/>
</dbReference>
<dbReference type="GO" id="GO:0004222">
    <property type="term" value="F:metalloendopeptidase activity"/>
    <property type="evidence" value="ECO:0007669"/>
    <property type="project" value="UniProtKB-UniRule"/>
</dbReference>
<dbReference type="InterPro" id="IPR034035">
    <property type="entry name" value="Astacin-like_dom"/>
</dbReference>
<dbReference type="GO" id="GO:0008270">
    <property type="term" value="F:zinc ion binding"/>
    <property type="evidence" value="ECO:0007669"/>
    <property type="project" value="InterPro"/>
</dbReference>
<dbReference type="GO" id="GO:0006508">
    <property type="term" value="P:proteolysis"/>
    <property type="evidence" value="ECO:0007669"/>
    <property type="project" value="UniProtKB-KW"/>
</dbReference>
<dbReference type="PRINTS" id="PR00480">
    <property type="entry name" value="ASTACIN"/>
</dbReference>
<evidence type="ECO:0000313" key="11">
    <source>
        <dbReference type="Proteomes" id="UP000494165"/>
    </source>
</evidence>
<feature type="signal peptide" evidence="7">
    <location>
        <begin position="1"/>
        <end position="16"/>
    </location>
</feature>
<keyword evidence="8" id="KW-1133">Transmembrane helix</keyword>
<proteinExistence type="predicted"/>
<feature type="chain" id="PRO_5035962459" description="Metalloendopeptidase" evidence="7">
    <location>
        <begin position="17"/>
        <end position="407"/>
    </location>
</feature>
<evidence type="ECO:0000256" key="8">
    <source>
        <dbReference type="SAM" id="Phobius"/>
    </source>
</evidence>
<keyword evidence="3 7" id="KW-0378">Hydrolase</keyword>
<dbReference type="InterPro" id="IPR001506">
    <property type="entry name" value="Peptidase_M12A"/>
</dbReference>
<dbReference type="PANTHER" id="PTHR10127">
    <property type="entry name" value="DISCOIDIN, CUB, EGF, LAMININ , AND ZINC METALLOPROTEASE DOMAIN CONTAINING"/>
    <property type="match status" value="1"/>
</dbReference>
<keyword evidence="7" id="KW-0732">Signal</keyword>
<dbReference type="SUPFAM" id="SSF55486">
    <property type="entry name" value="Metalloproteases ('zincins'), catalytic domain"/>
    <property type="match status" value="1"/>
</dbReference>
<sequence length="407" mass="46279">MFRLLAILACVAACMAASQETAVLTQKMVAETLTDLDRMKEFKPSNPERLRRLMHRAETPQVRKNLIEEMKMLSREAGTISGHSGIITNFINDAFTNGGNIFKTIMKVIVRRRGCLALNFLIVMFRFTIVVLACVAVSLGKLQDESKKHDWLDSQLLLLQGDIVLSPDNEWMGRSDLIEPIYSWPNGRIPYVISDSQYSEYQTKIIKQAMEVFNTQTKVRFVPKEEHDEDYVLVADRGRCWSPLGRKGGAQVLSLKTPWCLTKEIVLREMMHTVGFVPEHSRPDRDDYITILWDNIPPNYNPLFEKFTKWFVDTNVPYDYNSITHYSPKAFSANGQNTIIAKDPSIKLGPGATLSELDIGKVNLTYKDANHNDDDDNGTSPEDACNKRIQKIIDFSKAILRRKLGGN</sequence>
<feature type="active site" evidence="6">
    <location>
        <position position="269"/>
    </location>
</feature>
<dbReference type="EC" id="3.4.24.-" evidence="7"/>
<accession>A0A8S1DPY0</accession>
<keyword evidence="8" id="KW-0472">Membrane</keyword>
<comment type="cofactor">
    <cofactor evidence="7">
        <name>Zn(2+)</name>
        <dbReference type="ChEBI" id="CHEBI:29105"/>
    </cofactor>
    <text evidence="7">Binds 1 zinc ion per subunit.</text>
</comment>
<keyword evidence="1 7" id="KW-0645">Protease</keyword>
<feature type="domain" description="Peptidase M12A" evidence="9">
    <location>
        <begin position="174"/>
        <end position="370"/>
    </location>
</feature>
<dbReference type="PROSITE" id="PS51864">
    <property type="entry name" value="ASTACIN"/>
    <property type="match status" value="1"/>
</dbReference>
<evidence type="ECO:0000313" key="10">
    <source>
        <dbReference type="EMBL" id="CAB3384135.1"/>
    </source>
</evidence>